<dbReference type="Gene3D" id="2.60.120.10">
    <property type="entry name" value="Jelly Rolls"/>
    <property type="match status" value="1"/>
</dbReference>
<evidence type="ECO:0000313" key="2">
    <source>
        <dbReference type="EMBL" id="MFC0679852.1"/>
    </source>
</evidence>
<evidence type="ECO:0000259" key="1">
    <source>
        <dbReference type="PROSITE" id="PS51184"/>
    </source>
</evidence>
<accession>A0ABV6RS95</accession>
<proteinExistence type="predicted"/>
<dbReference type="InterPro" id="IPR014710">
    <property type="entry name" value="RmlC-like_jellyroll"/>
</dbReference>
<gene>
    <name evidence="2" type="ORF">ACFFGH_18595</name>
</gene>
<sequence>MLQTADRVCELTGVDADALPDEVLTSTRPVVLRGLAAGWPAVQASRASRGAGIDYLRRFDAGSTVAAMVGAPEIGGRFFYNEDLSGFNFHMERPALLAMLDTLASHLDDDAPPALYVGSTTVDACLPGFRAANDFGMGGRNPLVSIWLGNRTRIAAHHDLPDNLACVVAGRRRFTLFPPEQVANLYIGPLDLTPAGQAISLVDFAQPDLQRFPRFAQAAEHAQVAELGPGDAIFIPSMWWHHVEALDAFNVLVNYWWRQSPAYMDTPMNALMLALMTVRDLPPAQRSAWQALFQHYVFEADENTAAHIPEPARRVLGPMDETRARELRARLLKRINR</sequence>
<dbReference type="InterPro" id="IPR041667">
    <property type="entry name" value="Cupin_8"/>
</dbReference>
<comment type="caution">
    <text evidence="2">The sequence shown here is derived from an EMBL/GenBank/DDBJ whole genome shotgun (WGS) entry which is preliminary data.</text>
</comment>
<reference evidence="2 3" key="1">
    <citation type="submission" date="2024-09" db="EMBL/GenBank/DDBJ databases">
        <authorList>
            <person name="Sun Q."/>
            <person name="Mori K."/>
        </authorList>
    </citation>
    <scope>NUCLEOTIDE SEQUENCE [LARGE SCALE GENOMIC DNA]</scope>
    <source>
        <strain evidence="2 3">KCTC 23076</strain>
    </source>
</reference>
<dbReference type="Pfam" id="PF13621">
    <property type="entry name" value="Cupin_8"/>
    <property type="match status" value="1"/>
</dbReference>
<feature type="domain" description="JmjC" evidence="1">
    <location>
        <begin position="79"/>
        <end position="272"/>
    </location>
</feature>
<dbReference type="SUPFAM" id="SSF51197">
    <property type="entry name" value="Clavaminate synthase-like"/>
    <property type="match status" value="1"/>
</dbReference>
<dbReference type="EMBL" id="JBHLTG010000004">
    <property type="protein sequence ID" value="MFC0679852.1"/>
    <property type="molecule type" value="Genomic_DNA"/>
</dbReference>
<dbReference type="PANTHER" id="PTHR12461:SF105">
    <property type="entry name" value="HYPOXIA-INDUCIBLE FACTOR 1-ALPHA INHIBITOR"/>
    <property type="match status" value="1"/>
</dbReference>
<dbReference type="RefSeq" id="WP_386670992.1">
    <property type="nucleotide sequence ID" value="NZ_JBHLTG010000004.1"/>
</dbReference>
<dbReference type="InterPro" id="IPR003347">
    <property type="entry name" value="JmjC_dom"/>
</dbReference>
<protein>
    <submittedName>
        <fullName evidence="2">Cupin-like domain-containing protein</fullName>
    </submittedName>
</protein>
<name>A0ABV6RS95_9GAMM</name>
<dbReference type="SMART" id="SM00558">
    <property type="entry name" value="JmjC"/>
    <property type="match status" value="1"/>
</dbReference>
<organism evidence="2 3">
    <name type="scientific">Lysobacter korlensis</name>
    <dbReference type="NCBI Taxonomy" id="553636"/>
    <lineage>
        <taxon>Bacteria</taxon>
        <taxon>Pseudomonadati</taxon>
        <taxon>Pseudomonadota</taxon>
        <taxon>Gammaproteobacteria</taxon>
        <taxon>Lysobacterales</taxon>
        <taxon>Lysobacteraceae</taxon>
        <taxon>Lysobacter</taxon>
    </lineage>
</organism>
<dbReference type="Proteomes" id="UP001589896">
    <property type="component" value="Unassembled WGS sequence"/>
</dbReference>
<dbReference type="PANTHER" id="PTHR12461">
    <property type="entry name" value="HYPOXIA-INDUCIBLE FACTOR 1 ALPHA INHIBITOR-RELATED"/>
    <property type="match status" value="1"/>
</dbReference>
<evidence type="ECO:0000313" key="3">
    <source>
        <dbReference type="Proteomes" id="UP001589896"/>
    </source>
</evidence>
<keyword evidence="3" id="KW-1185">Reference proteome</keyword>
<dbReference type="PROSITE" id="PS51184">
    <property type="entry name" value="JMJC"/>
    <property type="match status" value="1"/>
</dbReference>